<dbReference type="Proteomes" id="UP001429984">
    <property type="component" value="Unassembled WGS sequence"/>
</dbReference>
<keyword evidence="3" id="KW-1185">Reference proteome</keyword>
<reference evidence="2 3" key="1">
    <citation type="submission" date="2020-11" db="EMBL/GenBank/DDBJ databases">
        <title>Draft Genome Sequence and Secondary Metabolite Biosynthetic Potential of the Lysobacter niastensis Type strain DSM 18481.</title>
        <authorList>
            <person name="Turrini P."/>
            <person name="Artuso I."/>
            <person name="Tescari M."/>
            <person name="Lugli G.A."/>
            <person name="Frangipani E."/>
            <person name="Ventura M."/>
            <person name="Visca P."/>
        </authorList>
    </citation>
    <scope>NUCLEOTIDE SEQUENCE [LARGE SCALE GENOMIC DNA]</scope>
    <source>
        <strain evidence="2 3">DSM 18481</strain>
    </source>
</reference>
<gene>
    <name evidence="2" type="ORF">IU514_01555</name>
</gene>
<dbReference type="PANTHER" id="PTHR34610">
    <property type="entry name" value="SSL7007 PROTEIN"/>
    <property type="match status" value="1"/>
</dbReference>
<protein>
    <submittedName>
        <fullName evidence="2">Toxin-antitoxin system toxin component, PIN family</fullName>
    </submittedName>
</protein>
<dbReference type="EMBL" id="JADLZT010000001">
    <property type="protein sequence ID" value="MBF6022706.1"/>
    <property type="molecule type" value="Genomic_DNA"/>
</dbReference>
<accession>A0ABS0B2J5</accession>
<name>A0ABS0B2J5_9GAMM</name>
<dbReference type="InterPro" id="IPR029060">
    <property type="entry name" value="PIN-like_dom_sf"/>
</dbReference>
<comment type="caution">
    <text evidence="2">The sequence shown here is derived from an EMBL/GenBank/DDBJ whole genome shotgun (WGS) entry which is preliminary data.</text>
</comment>
<evidence type="ECO:0000259" key="1">
    <source>
        <dbReference type="Pfam" id="PF13470"/>
    </source>
</evidence>
<evidence type="ECO:0000313" key="2">
    <source>
        <dbReference type="EMBL" id="MBF6022706.1"/>
    </source>
</evidence>
<evidence type="ECO:0000313" key="3">
    <source>
        <dbReference type="Proteomes" id="UP001429984"/>
    </source>
</evidence>
<dbReference type="NCBIfam" id="TIGR00305">
    <property type="entry name" value="putative toxin-antitoxin system toxin component, PIN family"/>
    <property type="match status" value="1"/>
</dbReference>
<proteinExistence type="predicted"/>
<feature type="domain" description="PIN" evidence="1">
    <location>
        <begin position="7"/>
        <end position="118"/>
    </location>
</feature>
<dbReference type="PANTHER" id="PTHR34610:SF3">
    <property type="entry name" value="SSL7007 PROTEIN"/>
    <property type="match status" value="1"/>
</dbReference>
<dbReference type="InterPro" id="IPR002716">
    <property type="entry name" value="PIN_dom"/>
</dbReference>
<dbReference type="Pfam" id="PF13470">
    <property type="entry name" value="PIN_3"/>
    <property type="match status" value="1"/>
</dbReference>
<dbReference type="SUPFAM" id="SSF88723">
    <property type="entry name" value="PIN domain-like"/>
    <property type="match status" value="1"/>
</dbReference>
<sequence>MAQIVPRIVLDTNACLDLFLFRDARAAALLAAMRSGEVAAVTDSACREEWLRVLRYPQLAIDDAARGAAMSAFDALVRCVDAKEPAGATPLPRCADPDDQKFLSLARDAGAHWLVSRDDELLKLGRRTRRDGLFGIIEPCSWPSVGDQISNR</sequence>
<organism evidence="2 3">
    <name type="scientific">Lysobacter niastensis</name>
    <dbReference type="NCBI Taxonomy" id="380629"/>
    <lineage>
        <taxon>Bacteria</taxon>
        <taxon>Pseudomonadati</taxon>
        <taxon>Pseudomonadota</taxon>
        <taxon>Gammaproteobacteria</taxon>
        <taxon>Lysobacterales</taxon>
        <taxon>Lysobacteraceae</taxon>
        <taxon>Lysobacter</taxon>
    </lineage>
</organism>
<dbReference type="InterPro" id="IPR002850">
    <property type="entry name" value="PIN_toxin-like"/>
</dbReference>